<dbReference type="Pfam" id="PF00015">
    <property type="entry name" value="MCPsignal"/>
    <property type="match status" value="1"/>
</dbReference>
<evidence type="ECO:0000256" key="2">
    <source>
        <dbReference type="ARBA" id="ARBA00029447"/>
    </source>
</evidence>
<proteinExistence type="inferred from homology"/>
<gene>
    <name evidence="7" type="ORF">CRV07_14025</name>
</gene>
<name>A0A4Q1AKF1_9BACT</name>
<dbReference type="SMART" id="SM00283">
    <property type="entry name" value="MA"/>
    <property type="match status" value="1"/>
</dbReference>
<evidence type="ECO:0000313" key="8">
    <source>
        <dbReference type="Proteomes" id="UP000289758"/>
    </source>
</evidence>
<dbReference type="RefSeq" id="WP_129088233.1">
    <property type="nucleotide sequence ID" value="NZ_CP053836.1"/>
</dbReference>
<feature type="region of interest" description="Disordered" evidence="4">
    <location>
        <begin position="608"/>
        <end position="634"/>
    </location>
</feature>
<keyword evidence="1" id="KW-0145">Chemotaxis</keyword>
<evidence type="ECO:0000256" key="5">
    <source>
        <dbReference type="SAM" id="Phobius"/>
    </source>
</evidence>
<dbReference type="GO" id="GO:0007165">
    <property type="term" value="P:signal transduction"/>
    <property type="evidence" value="ECO:0007669"/>
    <property type="project" value="UniProtKB-KW"/>
</dbReference>
<sequence length="648" mass="73002">MKSKLSVIVMIGIISLLIVVVPTRLELNSTLEKLDKFFNLNKLDKRFGKMVGVEKEFFLKDDITILKTHQELFKESTLYLDNLLQSYENSNESKKVEKIKELIEKHKEDFLEFVQGLKSNQNSREKIDLLISNSTKIDSLISELRREINEEITDTLNFVQEFTIIIFVIALILLLVSARVFVFSILKSLKELQRGQVDFFSFLHHETKNVELIKIDSKDEIGQMAKVINENILNAKKIFDEDNALITDAKMVIQRVKNGWYSQLIEKSTSNSSMEEFKQNVNDMILATENRFVDMDAILQEYTKHDYRNKLLMKDTDERNGVLEDFIIGINTLQESITNMLLDNKKNGLTLDKSSDILLENFDVLNRNSNFAAAALEETAAALEEITSNISQNTQNVVKMSTYANELTQSASEGHKLATETTISMDEINSEVTAINEAITVIDQIAFQTNILSLNAAVEAATAGEAGKGFAVVAQEVRNLASRSAEAAKEIKSLVENATQKANSGKDIAAKMIDGYNGLNQNISKTIELISDVESASKEQLSGIHQINNAIAQLDKQTQENNSIASQTYDVAVQTDELAKLVVSNANENEFNGKDSVKADILRAEMKNNEIKKEENSKQKIDPKKKVKKEEKSKIAPIVDNDTEWEEF</sequence>
<accession>A0A4Q1AKF1</accession>
<dbReference type="Proteomes" id="UP000289758">
    <property type="component" value="Unassembled WGS sequence"/>
</dbReference>
<evidence type="ECO:0000256" key="4">
    <source>
        <dbReference type="SAM" id="MobiDB-lite"/>
    </source>
</evidence>
<dbReference type="GO" id="GO:0006935">
    <property type="term" value="P:chemotaxis"/>
    <property type="evidence" value="ECO:0007669"/>
    <property type="project" value="UniProtKB-KW"/>
</dbReference>
<keyword evidence="5" id="KW-0812">Transmembrane</keyword>
<dbReference type="GO" id="GO:0005886">
    <property type="term" value="C:plasma membrane"/>
    <property type="evidence" value="ECO:0007669"/>
    <property type="project" value="TreeGrafter"/>
</dbReference>
<protein>
    <submittedName>
        <fullName evidence="7">Chemotaxis protein</fullName>
    </submittedName>
</protein>
<keyword evidence="8" id="KW-1185">Reference proteome</keyword>
<keyword evidence="5" id="KW-0472">Membrane</keyword>
<feature type="transmembrane region" description="Helical" evidence="5">
    <location>
        <begin position="164"/>
        <end position="186"/>
    </location>
</feature>
<evidence type="ECO:0000259" key="6">
    <source>
        <dbReference type="PROSITE" id="PS50111"/>
    </source>
</evidence>
<dbReference type="PROSITE" id="PS50111">
    <property type="entry name" value="CHEMOTAXIS_TRANSDUC_2"/>
    <property type="match status" value="1"/>
</dbReference>
<keyword evidence="5" id="KW-1133">Transmembrane helix</keyword>
<comment type="caution">
    <text evidence="7">The sequence shown here is derived from an EMBL/GenBank/DDBJ whole genome shotgun (WGS) entry which is preliminary data.</text>
</comment>
<dbReference type="OrthoDB" id="5348498at2"/>
<dbReference type="Gene3D" id="6.10.340.10">
    <property type="match status" value="1"/>
</dbReference>
<feature type="transmembrane region" description="Helical" evidence="5">
    <location>
        <begin position="7"/>
        <end position="25"/>
    </location>
</feature>
<dbReference type="Gene3D" id="1.10.287.950">
    <property type="entry name" value="Methyl-accepting chemotaxis protein"/>
    <property type="match status" value="1"/>
</dbReference>
<dbReference type="PANTHER" id="PTHR43531">
    <property type="entry name" value="PROTEIN ICFG"/>
    <property type="match status" value="1"/>
</dbReference>
<comment type="similarity">
    <text evidence="2">Belongs to the methyl-accepting chemotaxis (MCP) protein family.</text>
</comment>
<evidence type="ECO:0000256" key="3">
    <source>
        <dbReference type="PROSITE-ProRule" id="PRU00284"/>
    </source>
</evidence>
<feature type="domain" description="Methyl-accepting transducer" evidence="6">
    <location>
        <begin position="347"/>
        <end position="576"/>
    </location>
</feature>
<evidence type="ECO:0000313" key="7">
    <source>
        <dbReference type="EMBL" id="RXK02128.1"/>
    </source>
</evidence>
<dbReference type="PANTHER" id="PTHR43531:SF11">
    <property type="entry name" value="METHYL-ACCEPTING CHEMOTAXIS PROTEIN 3"/>
    <property type="match status" value="1"/>
</dbReference>
<dbReference type="GO" id="GO:0004888">
    <property type="term" value="F:transmembrane signaling receptor activity"/>
    <property type="evidence" value="ECO:0007669"/>
    <property type="project" value="TreeGrafter"/>
</dbReference>
<dbReference type="InterPro" id="IPR004089">
    <property type="entry name" value="MCPsignal_dom"/>
</dbReference>
<dbReference type="EMBL" id="PDKK01000017">
    <property type="protein sequence ID" value="RXK02128.1"/>
    <property type="molecule type" value="Genomic_DNA"/>
</dbReference>
<organism evidence="7 8">
    <name type="scientific">Halarcobacter ebronensis</name>
    <dbReference type="NCBI Taxonomy" id="1462615"/>
    <lineage>
        <taxon>Bacteria</taxon>
        <taxon>Pseudomonadati</taxon>
        <taxon>Campylobacterota</taxon>
        <taxon>Epsilonproteobacteria</taxon>
        <taxon>Campylobacterales</taxon>
        <taxon>Arcobacteraceae</taxon>
        <taxon>Halarcobacter</taxon>
    </lineage>
</organism>
<keyword evidence="3" id="KW-0807">Transducer</keyword>
<evidence type="ECO:0000256" key="1">
    <source>
        <dbReference type="ARBA" id="ARBA00022500"/>
    </source>
</evidence>
<dbReference type="AlphaFoldDB" id="A0A4Q1AKF1"/>
<dbReference type="InterPro" id="IPR051310">
    <property type="entry name" value="MCP_chemotaxis"/>
</dbReference>
<dbReference type="SUPFAM" id="SSF58104">
    <property type="entry name" value="Methyl-accepting chemotaxis protein (MCP) signaling domain"/>
    <property type="match status" value="1"/>
</dbReference>
<reference evidence="7 8" key="1">
    <citation type="submission" date="2017-10" db="EMBL/GenBank/DDBJ databases">
        <title>Genomics of the genus Arcobacter.</title>
        <authorList>
            <person name="Perez-Cataluna A."/>
            <person name="Figueras M.J."/>
        </authorList>
    </citation>
    <scope>NUCLEOTIDE SEQUENCE [LARGE SCALE GENOMIC DNA]</scope>
    <source>
        <strain evidence="7 8">CECT 8441</strain>
    </source>
</reference>